<dbReference type="EMBL" id="CAJNXB010000015">
    <property type="protein sequence ID" value="CAF2983585.1"/>
    <property type="molecule type" value="Genomic_DNA"/>
</dbReference>
<accession>A0A817T8E7</accession>
<protein>
    <recommendedName>
        <fullName evidence="7">MACPF domain-containing protein</fullName>
    </recommendedName>
</protein>
<dbReference type="EMBL" id="CAJNYV010001840">
    <property type="protein sequence ID" value="CAF3439775.1"/>
    <property type="molecule type" value="Genomic_DNA"/>
</dbReference>
<dbReference type="Proteomes" id="UP000663825">
    <property type="component" value="Unassembled WGS sequence"/>
</dbReference>
<dbReference type="EMBL" id="CAJNYU010000027">
    <property type="protein sequence ID" value="CAF3318060.1"/>
    <property type="molecule type" value="Genomic_DNA"/>
</dbReference>
<evidence type="ECO:0008006" key="7">
    <source>
        <dbReference type="Google" id="ProtNLM"/>
    </source>
</evidence>
<sequence length="255" mass="28773">MTAGEMASLFSSDRLLGLEEIESGFDVTNMASRAQSESRFRIFDLSETGSNKFKVSVQGRERIFNTPLSVQVNGINRRRDMNCEDLSSDYTHFYSNYFRSTRSTSTWSAFIVGGSTSRHDTLRKIEEAINKQSKTVATSTSWLGLYSIQLGPSFLLNSSYSVDYSHQIQTSVSESFRKNSQFFVEYKPPAVLVPGKTEWQSWIGSAVLAPVVVNRTLAPLSNLFFEYPDIQAHLERTANHYLNHGKYPMIAELNG</sequence>
<dbReference type="AlphaFoldDB" id="A0A817T8E7"/>
<dbReference type="Proteomes" id="UP000663869">
    <property type="component" value="Unassembled WGS sequence"/>
</dbReference>
<dbReference type="EMBL" id="CAJNYT010000040">
    <property type="protein sequence ID" value="CAF3311223.1"/>
    <property type="molecule type" value="Genomic_DNA"/>
</dbReference>
<proteinExistence type="predicted"/>
<dbReference type="EMBL" id="CAJNYD010000013">
    <property type="protein sequence ID" value="CAF3175321.1"/>
    <property type="molecule type" value="Genomic_DNA"/>
</dbReference>
<evidence type="ECO:0000313" key="6">
    <source>
        <dbReference type="Proteomes" id="UP000663872"/>
    </source>
</evidence>
<dbReference type="Proteomes" id="UP000663872">
    <property type="component" value="Unassembled WGS sequence"/>
</dbReference>
<dbReference type="OrthoDB" id="1366754at2759"/>
<evidence type="ECO:0000313" key="5">
    <source>
        <dbReference type="EMBL" id="CAF3439775.1"/>
    </source>
</evidence>
<evidence type="ECO:0000313" key="3">
    <source>
        <dbReference type="EMBL" id="CAF3311223.1"/>
    </source>
</evidence>
<evidence type="ECO:0000313" key="4">
    <source>
        <dbReference type="EMBL" id="CAF3318060.1"/>
    </source>
</evidence>
<organism evidence="3 6">
    <name type="scientific">Rotaria socialis</name>
    <dbReference type="NCBI Taxonomy" id="392032"/>
    <lineage>
        <taxon>Eukaryota</taxon>
        <taxon>Metazoa</taxon>
        <taxon>Spiralia</taxon>
        <taxon>Gnathifera</taxon>
        <taxon>Rotifera</taxon>
        <taxon>Eurotatoria</taxon>
        <taxon>Bdelloidea</taxon>
        <taxon>Philodinida</taxon>
        <taxon>Philodinidae</taxon>
        <taxon>Rotaria</taxon>
    </lineage>
</organism>
<name>A0A817T8E7_9BILA</name>
<gene>
    <name evidence="4" type="ORF">FME351_LOCUS1079</name>
    <name evidence="3" type="ORF">GRG538_LOCUS1506</name>
    <name evidence="5" type="ORF">KIK155_LOCUS11539</name>
    <name evidence="2" type="ORF">LUA448_LOCUS645</name>
    <name evidence="1" type="ORF">TIS948_LOCUS595</name>
</gene>
<comment type="caution">
    <text evidence="3">The sequence shown here is derived from an EMBL/GenBank/DDBJ whole genome shotgun (WGS) entry which is preliminary data.</text>
</comment>
<dbReference type="Proteomes" id="UP000663865">
    <property type="component" value="Unassembled WGS sequence"/>
</dbReference>
<dbReference type="Proteomes" id="UP000663833">
    <property type="component" value="Unassembled WGS sequence"/>
</dbReference>
<evidence type="ECO:0000313" key="1">
    <source>
        <dbReference type="EMBL" id="CAF2983585.1"/>
    </source>
</evidence>
<evidence type="ECO:0000313" key="2">
    <source>
        <dbReference type="EMBL" id="CAF3175321.1"/>
    </source>
</evidence>
<reference evidence="3" key="1">
    <citation type="submission" date="2021-02" db="EMBL/GenBank/DDBJ databases">
        <authorList>
            <person name="Nowell W R."/>
        </authorList>
    </citation>
    <scope>NUCLEOTIDE SEQUENCE</scope>
</reference>